<keyword evidence="6" id="KW-1185">Reference proteome</keyword>
<feature type="binding site" evidence="4">
    <location>
        <position position="72"/>
    </location>
    <ligand>
        <name>Zn(2+)</name>
        <dbReference type="ChEBI" id="CHEBI:29105"/>
    </ligand>
</feature>
<dbReference type="Gene3D" id="3.30.2320.80">
    <property type="match status" value="1"/>
</dbReference>
<keyword evidence="1 4" id="KW-0533">Nickel</keyword>
<dbReference type="AlphaFoldDB" id="Q1IT72"/>
<dbReference type="PANTHER" id="PTHR34535:SF3">
    <property type="entry name" value="HYDROGENASE MATURATION FACTOR HYPA"/>
    <property type="match status" value="1"/>
</dbReference>
<dbReference type="PIRSF" id="PIRSF004761">
    <property type="entry name" value="Hydrgn_mat_HypA"/>
    <property type="match status" value="1"/>
</dbReference>
<dbReference type="KEGG" id="aba:Acid345_0925"/>
<keyword evidence="2 4" id="KW-0479">Metal-binding</keyword>
<feature type="binding site" evidence="4">
    <location>
        <position position="89"/>
    </location>
    <ligand>
        <name>Zn(2+)</name>
        <dbReference type="ChEBI" id="CHEBI:29105"/>
    </ligand>
</feature>
<evidence type="ECO:0000313" key="5">
    <source>
        <dbReference type="EMBL" id="ABF39928.1"/>
    </source>
</evidence>
<comment type="similarity">
    <text evidence="4">Belongs to the HypA/HybF family.</text>
</comment>
<dbReference type="GO" id="GO:0008270">
    <property type="term" value="F:zinc ion binding"/>
    <property type="evidence" value="ECO:0007669"/>
    <property type="project" value="UniProtKB-UniRule"/>
</dbReference>
<dbReference type="GO" id="GO:0051604">
    <property type="term" value="P:protein maturation"/>
    <property type="evidence" value="ECO:0007669"/>
    <property type="project" value="InterPro"/>
</dbReference>
<comment type="function">
    <text evidence="4">Involved in the maturation of [NiFe] hydrogenases. Required for nickel insertion into the metal center of the hydrogenase.</text>
</comment>
<dbReference type="PANTHER" id="PTHR34535">
    <property type="entry name" value="HYDROGENASE MATURATION FACTOR HYPA"/>
    <property type="match status" value="1"/>
</dbReference>
<protein>
    <recommendedName>
        <fullName evidence="4">Hydrogenase maturation factor HypA</fullName>
    </recommendedName>
</protein>
<dbReference type="EnsemblBacteria" id="ABF39928">
    <property type="protein sequence ID" value="ABF39928"/>
    <property type="gene ID" value="Acid345_0925"/>
</dbReference>
<evidence type="ECO:0000313" key="6">
    <source>
        <dbReference type="Proteomes" id="UP000002432"/>
    </source>
</evidence>
<accession>Q1IT72</accession>
<dbReference type="EMBL" id="CP000360">
    <property type="protein sequence ID" value="ABF39928.1"/>
    <property type="molecule type" value="Genomic_DNA"/>
</dbReference>
<dbReference type="InterPro" id="IPR000688">
    <property type="entry name" value="HypA/HybF"/>
</dbReference>
<organism evidence="5 6">
    <name type="scientific">Koribacter versatilis (strain Ellin345)</name>
    <dbReference type="NCBI Taxonomy" id="204669"/>
    <lineage>
        <taxon>Bacteria</taxon>
        <taxon>Pseudomonadati</taxon>
        <taxon>Acidobacteriota</taxon>
        <taxon>Terriglobia</taxon>
        <taxon>Terriglobales</taxon>
        <taxon>Candidatus Korobacteraceae</taxon>
        <taxon>Candidatus Korobacter</taxon>
    </lineage>
</organism>
<feature type="binding site" evidence="4">
    <location>
        <position position="92"/>
    </location>
    <ligand>
        <name>Zn(2+)</name>
        <dbReference type="ChEBI" id="CHEBI:29105"/>
    </ligand>
</feature>
<dbReference type="Proteomes" id="UP000002432">
    <property type="component" value="Chromosome"/>
</dbReference>
<evidence type="ECO:0000256" key="4">
    <source>
        <dbReference type="HAMAP-Rule" id="MF_00213"/>
    </source>
</evidence>
<name>Q1IT72_KORVE</name>
<keyword evidence="3 4" id="KW-0862">Zinc</keyword>
<proteinExistence type="inferred from homology"/>
<dbReference type="HAMAP" id="MF_00213">
    <property type="entry name" value="HypA_HybF"/>
    <property type="match status" value="1"/>
</dbReference>
<gene>
    <name evidence="4" type="primary">hypA</name>
    <name evidence="5" type="ordered locus">Acid345_0925</name>
</gene>
<dbReference type="Pfam" id="PF01155">
    <property type="entry name" value="HypA"/>
    <property type="match status" value="1"/>
</dbReference>
<evidence type="ECO:0000256" key="2">
    <source>
        <dbReference type="ARBA" id="ARBA00022723"/>
    </source>
</evidence>
<dbReference type="STRING" id="204669.Acid345_0925"/>
<feature type="binding site" evidence="4">
    <location>
        <position position="2"/>
    </location>
    <ligand>
        <name>Ni(2+)</name>
        <dbReference type="ChEBI" id="CHEBI:49786"/>
    </ligand>
</feature>
<dbReference type="RefSeq" id="WP_011521730.1">
    <property type="nucleotide sequence ID" value="NC_008009.1"/>
</dbReference>
<dbReference type="eggNOG" id="COG0375">
    <property type="taxonomic scope" value="Bacteria"/>
</dbReference>
<dbReference type="OrthoDB" id="9800361at2"/>
<dbReference type="GO" id="GO:0016151">
    <property type="term" value="F:nickel cation binding"/>
    <property type="evidence" value="ECO:0007669"/>
    <property type="project" value="UniProtKB-UniRule"/>
</dbReference>
<evidence type="ECO:0000256" key="3">
    <source>
        <dbReference type="ARBA" id="ARBA00022833"/>
    </source>
</evidence>
<dbReference type="HOGENOM" id="CLU_126929_3_0_0"/>
<evidence type="ECO:0000256" key="1">
    <source>
        <dbReference type="ARBA" id="ARBA00022596"/>
    </source>
</evidence>
<reference evidence="5 6" key="1">
    <citation type="journal article" date="2009" name="Appl. Environ. Microbiol.">
        <title>Three genomes from the phylum Acidobacteria provide insight into the lifestyles of these microorganisms in soils.</title>
        <authorList>
            <person name="Ward N.L."/>
            <person name="Challacombe J.F."/>
            <person name="Janssen P.H."/>
            <person name="Henrissat B."/>
            <person name="Coutinho P.M."/>
            <person name="Wu M."/>
            <person name="Xie G."/>
            <person name="Haft D.H."/>
            <person name="Sait M."/>
            <person name="Badger J."/>
            <person name="Barabote R.D."/>
            <person name="Bradley B."/>
            <person name="Brettin T.S."/>
            <person name="Brinkac L.M."/>
            <person name="Bruce D."/>
            <person name="Creasy T."/>
            <person name="Daugherty S.C."/>
            <person name="Davidsen T.M."/>
            <person name="DeBoy R.T."/>
            <person name="Detter J.C."/>
            <person name="Dodson R.J."/>
            <person name="Durkin A.S."/>
            <person name="Ganapathy A."/>
            <person name="Gwinn-Giglio M."/>
            <person name="Han C.S."/>
            <person name="Khouri H."/>
            <person name="Kiss H."/>
            <person name="Kothari S.P."/>
            <person name="Madupu R."/>
            <person name="Nelson K.E."/>
            <person name="Nelson W.C."/>
            <person name="Paulsen I."/>
            <person name="Penn K."/>
            <person name="Ren Q."/>
            <person name="Rosovitz M.J."/>
            <person name="Selengut J.D."/>
            <person name="Shrivastava S."/>
            <person name="Sullivan S.A."/>
            <person name="Tapia R."/>
            <person name="Thompson L.S."/>
            <person name="Watkins K.L."/>
            <person name="Yang Q."/>
            <person name="Yu C."/>
            <person name="Zafar N."/>
            <person name="Zhou L."/>
            <person name="Kuske C.R."/>
        </authorList>
    </citation>
    <scope>NUCLEOTIDE SEQUENCE [LARGE SCALE GENOMIC DNA]</scope>
    <source>
        <strain evidence="5 6">Ellin345</strain>
    </source>
</reference>
<sequence>MHELSIAMSIIDVAQEEAAQRGVQVTAVHIKVGALSGVVADALRGSFEMACCDTPLAGSKLVIEEVPAMIQCPKCGVPKPVSSIQWFCCAECGSPGHEITQGKELQVTALEVAE</sequence>
<feature type="binding site" evidence="4">
    <location>
        <position position="75"/>
    </location>
    <ligand>
        <name>Zn(2+)</name>
        <dbReference type="ChEBI" id="CHEBI:29105"/>
    </ligand>
</feature>